<dbReference type="InterPro" id="IPR017853">
    <property type="entry name" value="GH"/>
</dbReference>
<dbReference type="PANTHER" id="PTHR10353">
    <property type="entry name" value="GLYCOSYL HYDROLASE"/>
    <property type="match status" value="1"/>
</dbReference>
<dbReference type="PROSITE" id="PS00572">
    <property type="entry name" value="GLYCOSYL_HYDROL_F1_1"/>
    <property type="match status" value="1"/>
</dbReference>
<keyword evidence="3 6" id="KW-0326">Glycosidase</keyword>
<accession>A0ABS5VM59</accession>
<evidence type="ECO:0000256" key="2">
    <source>
        <dbReference type="ARBA" id="ARBA00022801"/>
    </source>
</evidence>
<evidence type="ECO:0000313" key="7">
    <source>
        <dbReference type="EMBL" id="MBT1702535.1"/>
    </source>
</evidence>
<evidence type="ECO:0000256" key="6">
    <source>
        <dbReference type="RuleBase" id="RU004468"/>
    </source>
</evidence>
<reference evidence="7 8" key="1">
    <citation type="submission" date="2021-05" db="EMBL/GenBank/DDBJ databases">
        <title>A Polyphasic approach of four new species of the genus Ohtaekwangia: Ohtaekwangia histidinii sp. nov., Ohtaekwangia cretensis sp. nov., Ohtaekwangia indiensis sp. nov., Ohtaekwangia reichenbachii sp. nov. from diverse environment.</title>
        <authorList>
            <person name="Octaviana S."/>
        </authorList>
    </citation>
    <scope>NUCLEOTIDE SEQUENCE [LARGE SCALE GENOMIC DNA]</scope>
    <source>
        <strain evidence="7 8">PWU20</strain>
    </source>
</reference>
<organism evidence="7 8">
    <name type="scientific">Chryseosolibacter indicus</name>
    <dbReference type="NCBI Taxonomy" id="2782351"/>
    <lineage>
        <taxon>Bacteria</taxon>
        <taxon>Pseudomonadati</taxon>
        <taxon>Bacteroidota</taxon>
        <taxon>Cytophagia</taxon>
        <taxon>Cytophagales</taxon>
        <taxon>Chryseotaleaceae</taxon>
        <taxon>Chryseosolibacter</taxon>
    </lineage>
</organism>
<evidence type="ECO:0000256" key="5">
    <source>
        <dbReference type="RuleBase" id="RU003690"/>
    </source>
</evidence>
<dbReference type="RefSeq" id="WP_254152503.1">
    <property type="nucleotide sequence ID" value="NZ_JAHESD010000006.1"/>
</dbReference>
<dbReference type="InterPro" id="IPR001360">
    <property type="entry name" value="Glyco_hydro_1"/>
</dbReference>
<dbReference type="Gene3D" id="3.20.20.80">
    <property type="entry name" value="Glycosidases"/>
    <property type="match status" value="1"/>
</dbReference>
<dbReference type="InterPro" id="IPR018120">
    <property type="entry name" value="Glyco_hydro_1_AS"/>
</dbReference>
<feature type="active site" description="Nucleophile" evidence="4">
    <location>
        <position position="306"/>
    </location>
</feature>
<evidence type="ECO:0000313" key="8">
    <source>
        <dbReference type="Proteomes" id="UP000772618"/>
    </source>
</evidence>
<protein>
    <submittedName>
        <fullName evidence="7">Family 1 glycosylhydrolase</fullName>
    </submittedName>
</protein>
<dbReference type="PANTHER" id="PTHR10353:SF209">
    <property type="entry name" value="GALACTOLIPID GALACTOSYLTRANSFERASE SFR2, CHLOROPLASTIC"/>
    <property type="match status" value="1"/>
</dbReference>
<dbReference type="SUPFAM" id="SSF51445">
    <property type="entry name" value="(Trans)glycosidases"/>
    <property type="match status" value="1"/>
</dbReference>
<dbReference type="Pfam" id="PF00232">
    <property type="entry name" value="Glyco_hydro_1"/>
    <property type="match status" value="2"/>
</dbReference>
<comment type="similarity">
    <text evidence="1 5">Belongs to the glycosyl hydrolase 1 family.</text>
</comment>
<name>A0ABS5VM59_9BACT</name>
<gene>
    <name evidence="7" type="ORF">KK060_04540</name>
</gene>
<evidence type="ECO:0000256" key="3">
    <source>
        <dbReference type="ARBA" id="ARBA00023295"/>
    </source>
</evidence>
<dbReference type="EMBL" id="JAHESD010000006">
    <property type="protein sequence ID" value="MBT1702535.1"/>
    <property type="molecule type" value="Genomic_DNA"/>
</dbReference>
<keyword evidence="8" id="KW-1185">Reference proteome</keyword>
<dbReference type="Proteomes" id="UP000772618">
    <property type="component" value="Unassembled WGS sequence"/>
</dbReference>
<keyword evidence="2 6" id="KW-0378">Hydrolase</keyword>
<evidence type="ECO:0000256" key="4">
    <source>
        <dbReference type="PROSITE-ProRule" id="PRU10055"/>
    </source>
</evidence>
<sequence length="397" mass="46283">MKLIFPGHFQFGTSTAAYQIETAYEHDWQGVVARDGHVFDRTTDHEKRYDEDIDIIASLAPHYRMSLMWSRLQQAPLADFDESVKREYHQLLQKLKQKNVSIMMVLHHFTNPIWFAKAGGWSQEANVNLWVDFAKKVVDEYGSYVTSWNTFNEPNLYTSLGWVVAEFPPFKRNILEAKKVLNNIGVAHDIVYDYIKHKYPDTPVGISHNCTIFAGENIMGVVPAKFYDYMFMEYALKFFTKFDFFGMSYYARIGFDPLPITRLLTPEKMAKSGKPHDDMWEYYPQGLGECIRRYWNQYKKPIIITENGICTGDDTKRVAAIKDYLSIVYDAIQDGVDVQGYYHWSAWDNFEWNLGLTYKFGLYECNLETKDRTRKPSADLYSAIAFNRVLGIDEVHS</sequence>
<evidence type="ECO:0000256" key="1">
    <source>
        <dbReference type="ARBA" id="ARBA00010838"/>
    </source>
</evidence>
<dbReference type="PRINTS" id="PR00131">
    <property type="entry name" value="GLHYDRLASE1"/>
</dbReference>
<dbReference type="InterPro" id="IPR033132">
    <property type="entry name" value="GH_1_N_CS"/>
</dbReference>
<dbReference type="PROSITE" id="PS00653">
    <property type="entry name" value="GLYCOSYL_HYDROL_F1_2"/>
    <property type="match status" value="1"/>
</dbReference>
<proteinExistence type="inferred from homology"/>
<comment type="caution">
    <text evidence="7">The sequence shown here is derived from an EMBL/GenBank/DDBJ whole genome shotgun (WGS) entry which is preliminary data.</text>
</comment>